<dbReference type="Proteomes" id="UP001176961">
    <property type="component" value="Unassembled WGS sequence"/>
</dbReference>
<reference evidence="1" key="1">
    <citation type="submission" date="2023-07" db="EMBL/GenBank/DDBJ databases">
        <authorList>
            <consortium name="CYATHOMIX"/>
        </authorList>
    </citation>
    <scope>NUCLEOTIDE SEQUENCE</scope>
    <source>
        <strain evidence="1">N/A</strain>
    </source>
</reference>
<evidence type="ECO:0000313" key="1">
    <source>
        <dbReference type="EMBL" id="CAJ0591079.1"/>
    </source>
</evidence>
<comment type="caution">
    <text evidence="1">The sequence shown here is derived from an EMBL/GenBank/DDBJ whole genome shotgun (WGS) entry which is preliminary data.</text>
</comment>
<protein>
    <submittedName>
        <fullName evidence="1">Uncharacterized protein</fullName>
    </submittedName>
</protein>
<organism evidence="1 2">
    <name type="scientific">Cylicocyclus nassatus</name>
    <name type="common">Nematode worm</name>
    <dbReference type="NCBI Taxonomy" id="53992"/>
    <lineage>
        <taxon>Eukaryota</taxon>
        <taxon>Metazoa</taxon>
        <taxon>Ecdysozoa</taxon>
        <taxon>Nematoda</taxon>
        <taxon>Chromadorea</taxon>
        <taxon>Rhabditida</taxon>
        <taxon>Rhabditina</taxon>
        <taxon>Rhabditomorpha</taxon>
        <taxon>Strongyloidea</taxon>
        <taxon>Strongylidae</taxon>
        <taxon>Cylicocyclus</taxon>
    </lineage>
</organism>
<keyword evidence="2" id="KW-1185">Reference proteome</keyword>
<dbReference type="EMBL" id="CATQJL010000001">
    <property type="protein sequence ID" value="CAJ0591079.1"/>
    <property type="molecule type" value="Genomic_DNA"/>
</dbReference>
<sequence length="95" mass="11236">MSMKRRSFLVKLMKLVGRGNQVQSSKACLAQIYESRKRQRQRTLLSSHLFRIKPMPTIMEEDESAYRYEFPLLPFTSKTHCLTRLSRYEITASPH</sequence>
<accession>A0AA36DR17</accession>
<dbReference type="AlphaFoldDB" id="A0AA36DR17"/>
<gene>
    <name evidence="1" type="ORF">CYNAS_LOCUS3062</name>
</gene>
<evidence type="ECO:0000313" key="2">
    <source>
        <dbReference type="Proteomes" id="UP001176961"/>
    </source>
</evidence>
<proteinExistence type="predicted"/>
<name>A0AA36DR17_CYLNA</name>